<name>A0A8R7QNH3_TRIUA</name>
<reference evidence="3" key="1">
    <citation type="journal article" date="2013" name="Nature">
        <title>Draft genome of the wheat A-genome progenitor Triticum urartu.</title>
        <authorList>
            <person name="Ling H.Q."/>
            <person name="Zhao S."/>
            <person name="Liu D."/>
            <person name="Wang J."/>
            <person name="Sun H."/>
            <person name="Zhang C."/>
            <person name="Fan H."/>
            <person name="Li D."/>
            <person name="Dong L."/>
            <person name="Tao Y."/>
            <person name="Gao C."/>
            <person name="Wu H."/>
            <person name="Li Y."/>
            <person name="Cui Y."/>
            <person name="Guo X."/>
            <person name="Zheng S."/>
            <person name="Wang B."/>
            <person name="Yu K."/>
            <person name="Liang Q."/>
            <person name="Yang W."/>
            <person name="Lou X."/>
            <person name="Chen J."/>
            <person name="Feng M."/>
            <person name="Jian J."/>
            <person name="Zhang X."/>
            <person name="Luo G."/>
            <person name="Jiang Y."/>
            <person name="Liu J."/>
            <person name="Wang Z."/>
            <person name="Sha Y."/>
            <person name="Zhang B."/>
            <person name="Wu H."/>
            <person name="Tang D."/>
            <person name="Shen Q."/>
            <person name="Xue P."/>
            <person name="Zou S."/>
            <person name="Wang X."/>
            <person name="Liu X."/>
            <person name="Wang F."/>
            <person name="Yang Y."/>
            <person name="An X."/>
            <person name="Dong Z."/>
            <person name="Zhang K."/>
            <person name="Zhang X."/>
            <person name="Luo M.C."/>
            <person name="Dvorak J."/>
            <person name="Tong Y."/>
            <person name="Wang J."/>
            <person name="Yang H."/>
            <person name="Li Z."/>
            <person name="Wang D."/>
            <person name="Zhang A."/>
            <person name="Wang J."/>
        </authorList>
    </citation>
    <scope>NUCLEOTIDE SEQUENCE</scope>
    <source>
        <strain evidence="3">cv. G1812</strain>
    </source>
</reference>
<dbReference type="EnsemblPlants" id="TuG1812G0600002285.01.T03">
    <property type="protein sequence ID" value="TuG1812G0600002285.01.T03.cds468301"/>
    <property type="gene ID" value="TuG1812G0600002285.01"/>
</dbReference>
<evidence type="ECO:0000313" key="3">
    <source>
        <dbReference type="Proteomes" id="UP000015106"/>
    </source>
</evidence>
<protein>
    <submittedName>
        <fullName evidence="2">Uncharacterized protein</fullName>
    </submittedName>
</protein>
<organism evidence="2 3">
    <name type="scientific">Triticum urartu</name>
    <name type="common">Red wild einkorn</name>
    <name type="synonym">Crithodium urartu</name>
    <dbReference type="NCBI Taxonomy" id="4572"/>
    <lineage>
        <taxon>Eukaryota</taxon>
        <taxon>Viridiplantae</taxon>
        <taxon>Streptophyta</taxon>
        <taxon>Embryophyta</taxon>
        <taxon>Tracheophyta</taxon>
        <taxon>Spermatophyta</taxon>
        <taxon>Magnoliopsida</taxon>
        <taxon>Liliopsida</taxon>
        <taxon>Poales</taxon>
        <taxon>Poaceae</taxon>
        <taxon>BOP clade</taxon>
        <taxon>Pooideae</taxon>
        <taxon>Triticodae</taxon>
        <taxon>Triticeae</taxon>
        <taxon>Triticinae</taxon>
        <taxon>Triticum</taxon>
    </lineage>
</organism>
<evidence type="ECO:0000313" key="2">
    <source>
        <dbReference type="EnsemblPlants" id="TuG1812G0600002285.01.T03.cds468301"/>
    </source>
</evidence>
<dbReference type="AlphaFoldDB" id="A0A8R7QNH3"/>
<dbReference type="Gramene" id="TuG1812G0600002285.01.T03">
    <property type="protein sequence ID" value="TuG1812G0600002285.01.T03.cds468301"/>
    <property type="gene ID" value="TuG1812G0600002285.01"/>
</dbReference>
<reference evidence="2" key="3">
    <citation type="submission" date="2022-06" db="UniProtKB">
        <authorList>
            <consortium name="EnsemblPlants"/>
        </authorList>
    </citation>
    <scope>IDENTIFICATION</scope>
</reference>
<reference evidence="2" key="2">
    <citation type="submission" date="2018-03" db="EMBL/GenBank/DDBJ databases">
        <title>The Triticum urartu genome reveals the dynamic nature of wheat genome evolution.</title>
        <authorList>
            <person name="Ling H."/>
            <person name="Ma B."/>
            <person name="Shi X."/>
            <person name="Liu H."/>
            <person name="Dong L."/>
            <person name="Sun H."/>
            <person name="Cao Y."/>
            <person name="Gao Q."/>
            <person name="Zheng S."/>
            <person name="Li Y."/>
            <person name="Yu Y."/>
            <person name="Du H."/>
            <person name="Qi M."/>
            <person name="Li Y."/>
            <person name="Yu H."/>
            <person name="Cui Y."/>
            <person name="Wang N."/>
            <person name="Chen C."/>
            <person name="Wu H."/>
            <person name="Zhao Y."/>
            <person name="Zhang J."/>
            <person name="Li Y."/>
            <person name="Zhou W."/>
            <person name="Zhang B."/>
            <person name="Hu W."/>
            <person name="Eijk M."/>
            <person name="Tang J."/>
            <person name="Witsenboer H."/>
            <person name="Zhao S."/>
            <person name="Li Z."/>
            <person name="Zhang A."/>
            <person name="Wang D."/>
            <person name="Liang C."/>
        </authorList>
    </citation>
    <scope>NUCLEOTIDE SEQUENCE [LARGE SCALE GENOMIC DNA]</scope>
    <source>
        <strain evidence="2">cv. G1812</strain>
    </source>
</reference>
<evidence type="ECO:0000256" key="1">
    <source>
        <dbReference type="SAM" id="MobiDB-lite"/>
    </source>
</evidence>
<gene>
    <name evidence="2" type="primary">LOC125513733</name>
</gene>
<proteinExistence type="predicted"/>
<keyword evidence="3" id="KW-1185">Reference proteome</keyword>
<dbReference type="Proteomes" id="UP000015106">
    <property type="component" value="Chromosome 6"/>
</dbReference>
<sequence length="48" mass="5101">MRAEISATAGGVLLLARATSGRVGDNPSHHVSRSRYAPATPFPPHRSF</sequence>
<accession>A0A8R7QNH3</accession>
<feature type="region of interest" description="Disordered" evidence="1">
    <location>
        <begin position="20"/>
        <end position="48"/>
    </location>
</feature>